<dbReference type="Gene3D" id="3.40.50.300">
    <property type="entry name" value="P-loop containing nucleotide triphosphate hydrolases"/>
    <property type="match status" value="1"/>
</dbReference>
<dbReference type="Gene3D" id="1.25.40.10">
    <property type="entry name" value="Tetratricopeptide repeat domain"/>
    <property type="match status" value="1"/>
</dbReference>
<dbReference type="InterPro" id="IPR036388">
    <property type="entry name" value="WH-like_DNA-bd_sf"/>
</dbReference>
<dbReference type="EMBL" id="BAAARW010000020">
    <property type="protein sequence ID" value="GAA2430299.1"/>
    <property type="molecule type" value="Genomic_DNA"/>
</dbReference>
<dbReference type="InterPro" id="IPR011990">
    <property type="entry name" value="TPR-like_helical_dom_sf"/>
</dbReference>
<accession>A0ABN3JJC3</accession>
<dbReference type="PANTHER" id="PTHR47691">
    <property type="entry name" value="REGULATOR-RELATED"/>
    <property type="match status" value="1"/>
</dbReference>
<dbReference type="SUPFAM" id="SSF48452">
    <property type="entry name" value="TPR-like"/>
    <property type="match status" value="1"/>
</dbReference>
<comment type="caution">
    <text evidence="2">The sequence shown here is derived from an EMBL/GenBank/DDBJ whole genome shotgun (WGS) entry which is preliminary data.</text>
</comment>
<dbReference type="CDD" id="cd06170">
    <property type="entry name" value="LuxR_C_like"/>
    <property type="match status" value="1"/>
</dbReference>
<dbReference type="InterPro" id="IPR027417">
    <property type="entry name" value="P-loop_NTPase"/>
</dbReference>
<gene>
    <name evidence="2" type="ORF">GCM10010191_49820</name>
</gene>
<dbReference type="PRINTS" id="PR00364">
    <property type="entry name" value="DISEASERSIST"/>
</dbReference>
<name>A0ABN3JJC3_9ACTN</name>
<sequence length="767" mass="84650">MGRYPTNLPAHWTTFIGRQQEVKQVKDLLAANRLVTLTGVGGVGKTRLALKVAEDLRRGFADGVWLVNLTGLQEPGLVVQAITRALGLRDEVGRWDPLTLVDHLEGQQLLIVLDNCEHLLDACAQVVGTLLRGTYDVRILATSRQPLSVTGEHIVQVPPLSLPDRDGPPPPDQVARYDSVRLFTERAAQVQPGFAVDRDNCATVSDVCWQLEGIPLAIELAAVRLRVLSLGQLREGLRDRYRLLTAGWHDMPPRQRTLRALIDWSFQLCSASERTMWARVSVFRGGFDLDAAAAVCSGRGVPVEDVLDLVSSLIDKSVLLREEHRGWTRYRMLETLREYGAAVLAESGETDAVLRRHRDYYQQLAQQVSEAIFGPDQLTWFTRLRLDHANLRVAMESCLADPAQADTVLRVAAGLRSYWLVTGYLSEGRRWLDQALAVDTRPTRTRAMALWVDAWLALMQGDLDTARPLLKESEELARQLRDKVAGAWAAQLTGYAAMGAGELAEADSRYREALPLHRAAGDDLGILCTLDRMAVLAALTGNTAAGVPYCEEALALCEARGERFNRAVMLWVLSLLYWRQGDTPGARAAATDSIRLALPFDDPIALARAVEVLAWIAADEHPEQAATLLGALDRLWRSFGGALFLYLRRYHEACEARVHEALGPAGYRTAYERGVQLPDDRLLALVLGEEAPPAPAATEESAAVLTPREWQIAELITQGLSNKQIAARLVIAPRTAEGHVEHILTKLGFTSRAQIAAWAVGQQPVRQ</sequence>
<dbReference type="InterPro" id="IPR016032">
    <property type="entry name" value="Sig_transdc_resp-reg_C-effctor"/>
</dbReference>
<organism evidence="2 3">
    <name type="scientific">Actinomadura vinacea</name>
    <dbReference type="NCBI Taxonomy" id="115336"/>
    <lineage>
        <taxon>Bacteria</taxon>
        <taxon>Bacillati</taxon>
        <taxon>Actinomycetota</taxon>
        <taxon>Actinomycetes</taxon>
        <taxon>Streptosporangiales</taxon>
        <taxon>Thermomonosporaceae</taxon>
        <taxon>Actinomadura</taxon>
    </lineage>
</organism>
<dbReference type="PROSITE" id="PS50043">
    <property type="entry name" value="HTH_LUXR_2"/>
    <property type="match status" value="1"/>
</dbReference>
<dbReference type="Pfam" id="PF00931">
    <property type="entry name" value="NB-ARC"/>
    <property type="match status" value="1"/>
</dbReference>
<dbReference type="Pfam" id="PF13424">
    <property type="entry name" value="TPR_12"/>
    <property type="match status" value="1"/>
</dbReference>
<keyword evidence="3" id="KW-1185">Reference proteome</keyword>
<dbReference type="PRINTS" id="PR00038">
    <property type="entry name" value="HTHLUXR"/>
</dbReference>
<dbReference type="SUPFAM" id="SSF52540">
    <property type="entry name" value="P-loop containing nucleoside triphosphate hydrolases"/>
    <property type="match status" value="1"/>
</dbReference>
<dbReference type="SUPFAM" id="SSF46894">
    <property type="entry name" value="C-terminal effector domain of the bipartite response regulators"/>
    <property type="match status" value="1"/>
</dbReference>
<dbReference type="Proteomes" id="UP001501231">
    <property type="component" value="Unassembled WGS sequence"/>
</dbReference>
<proteinExistence type="predicted"/>
<dbReference type="SMART" id="SM00421">
    <property type="entry name" value="HTH_LUXR"/>
    <property type="match status" value="1"/>
</dbReference>
<evidence type="ECO:0000313" key="2">
    <source>
        <dbReference type="EMBL" id="GAA2430299.1"/>
    </source>
</evidence>
<feature type="domain" description="HTH luxR-type" evidence="1">
    <location>
        <begin position="698"/>
        <end position="763"/>
    </location>
</feature>
<evidence type="ECO:0000259" key="1">
    <source>
        <dbReference type="PROSITE" id="PS50043"/>
    </source>
</evidence>
<dbReference type="Pfam" id="PF00196">
    <property type="entry name" value="GerE"/>
    <property type="match status" value="1"/>
</dbReference>
<reference evidence="2 3" key="1">
    <citation type="journal article" date="2019" name="Int. J. Syst. Evol. Microbiol.">
        <title>The Global Catalogue of Microorganisms (GCM) 10K type strain sequencing project: providing services to taxonomists for standard genome sequencing and annotation.</title>
        <authorList>
            <consortium name="The Broad Institute Genomics Platform"/>
            <consortium name="The Broad Institute Genome Sequencing Center for Infectious Disease"/>
            <person name="Wu L."/>
            <person name="Ma J."/>
        </authorList>
    </citation>
    <scope>NUCLEOTIDE SEQUENCE [LARGE SCALE GENOMIC DNA]</scope>
    <source>
        <strain evidence="2 3">JCM 3325</strain>
    </source>
</reference>
<dbReference type="InterPro" id="IPR002182">
    <property type="entry name" value="NB-ARC"/>
</dbReference>
<dbReference type="Gene3D" id="1.10.10.10">
    <property type="entry name" value="Winged helix-like DNA-binding domain superfamily/Winged helix DNA-binding domain"/>
    <property type="match status" value="1"/>
</dbReference>
<protein>
    <submittedName>
        <fullName evidence="2">LuxR family transcriptional regulator</fullName>
    </submittedName>
</protein>
<evidence type="ECO:0000313" key="3">
    <source>
        <dbReference type="Proteomes" id="UP001501231"/>
    </source>
</evidence>
<dbReference type="InterPro" id="IPR000792">
    <property type="entry name" value="Tscrpt_reg_LuxR_C"/>
</dbReference>
<dbReference type="PANTHER" id="PTHR47691:SF3">
    <property type="entry name" value="HTH-TYPE TRANSCRIPTIONAL REGULATOR RV0890C-RELATED"/>
    <property type="match status" value="1"/>
</dbReference>